<dbReference type="GO" id="GO:0008033">
    <property type="term" value="P:tRNA processing"/>
    <property type="evidence" value="ECO:0007669"/>
    <property type="project" value="UniProtKB-KW"/>
</dbReference>
<comment type="caution">
    <text evidence="6">The sequence shown here is derived from an EMBL/GenBank/DDBJ whole genome shotgun (WGS) entry which is preliminary data.</text>
</comment>
<dbReference type="Proteomes" id="UP000319449">
    <property type="component" value="Unassembled WGS sequence"/>
</dbReference>
<dbReference type="InterPro" id="IPR036820">
    <property type="entry name" value="Archease_dom_sf"/>
</dbReference>
<dbReference type="RefSeq" id="WP_145025668.1">
    <property type="nucleotide sequence ID" value="NZ_VLLN01000037.1"/>
</dbReference>
<evidence type="ECO:0000256" key="3">
    <source>
        <dbReference type="ARBA" id="ARBA00022723"/>
    </source>
</evidence>
<gene>
    <name evidence="6" type="ORF">JN12_03766</name>
</gene>
<protein>
    <submittedName>
        <fullName evidence="6">SHS2 domain-containing protein</fullName>
    </submittedName>
</protein>
<dbReference type="PANTHER" id="PTHR12682:SF11">
    <property type="entry name" value="PROTEIN ARCHEASE"/>
    <property type="match status" value="1"/>
</dbReference>
<dbReference type="EMBL" id="VLLN01000037">
    <property type="protein sequence ID" value="TWJ13652.1"/>
    <property type="molecule type" value="Genomic_DNA"/>
</dbReference>
<comment type="similarity">
    <text evidence="1">Belongs to the archease family.</text>
</comment>
<dbReference type="OrthoDB" id="513063at2"/>
<feature type="domain" description="Archease" evidence="5">
    <location>
        <begin position="3"/>
        <end position="143"/>
    </location>
</feature>
<evidence type="ECO:0000256" key="1">
    <source>
        <dbReference type="ARBA" id="ARBA00007963"/>
    </source>
</evidence>
<dbReference type="AlphaFoldDB" id="A0A562V733"/>
<evidence type="ECO:0000313" key="7">
    <source>
        <dbReference type="Proteomes" id="UP000319449"/>
    </source>
</evidence>
<evidence type="ECO:0000313" key="6">
    <source>
        <dbReference type="EMBL" id="TWJ13652.1"/>
    </source>
</evidence>
<dbReference type="PANTHER" id="PTHR12682">
    <property type="entry name" value="ARCHEASE"/>
    <property type="match status" value="1"/>
</dbReference>
<name>A0A562V733_9BACT</name>
<dbReference type="Gene3D" id="3.55.10.10">
    <property type="entry name" value="Archease domain"/>
    <property type="match status" value="1"/>
</dbReference>
<keyword evidence="4" id="KW-0106">Calcium</keyword>
<evidence type="ECO:0000259" key="5">
    <source>
        <dbReference type="Pfam" id="PF01951"/>
    </source>
</evidence>
<accession>A0A562V733</accession>
<evidence type="ECO:0000256" key="4">
    <source>
        <dbReference type="ARBA" id="ARBA00022837"/>
    </source>
</evidence>
<keyword evidence="7" id="KW-1185">Reference proteome</keyword>
<keyword evidence="3" id="KW-0479">Metal-binding</keyword>
<keyword evidence="2" id="KW-0819">tRNA processing</keyword>
<evidence type="ECO:0000256" key="2">
    <source>
        <dbReference type="ARBA" id="ARBA00022694"/>
    </source>
</evidence>
<dbReference type="GO" id="GO:0046872">
    <property type="term" value="F:metal ion binding"/>
    <property type="evidence" value="ECO:0007669"/>
    <property type="project" value="UniProtKB-KW"/>
</dbReference>
<organism evidence="6 7">
    <name type="scientific">Geobacter argillaceus</name>
    <dbReference type="NCBI Taxonomy" id="345631"/>
    <lineage>
        <taxon>Bacteria</taxon>
        <taxon>Pseudomonadati</taxon>
        <taxon>Thermodesulfobacteriota</taxon>
        <taxon>Desulfuromonadia</taxon>
        <taxon>Geobacterales</taxon>
        <taxon>Geobacteraceae</taxon>
        <taxon>Geobacter</taxon>
    </lineage>
</organism>
<dbReference type="InterPro" id="IPR023572">
    <property type="entry name" value="Archease_dom"/>
</dbReference>
<reference evidence="6 7" key="1">
    <citation type="submission" date="2019-07" db="EMBL/GenBank/DDBJ databases">
        <title>Genomic Encyclopedia of Archaeal and Bacterial Type Strains, Phase II (KMG-II): from individual species to whole genera.</title>
        <authorList>
            <person name="Goeker M."/>
        </authorList>
    </citation>
    <scope>NUCLEOTIDE SEQUENCE [LARGE SCALE GENOMIC DNA]</scope>
    <source>
        <strain evidence="6 7">ATCC BAA-1139</strain>
    </source>
</reference>
<proteinExistence type="inferred from homology"/>
<dbReference type="Pfam" id="PF01951">
    <property type="entry name" value="Archease"/>
    <property type="match status" value="1"/>
</dbReference>
<dbReference type="InterPro" id="IPR002804">
    <property type="entry name" value="Archease"/>
</dbReference>
<sequence>MPYRFLEDIAIADVAFSAWGETREELFSAAAEALLATMVGEPSAIEPRDCETIRIGHDELDLLLFDFLSELVFLKDARRLLLRPCSLMIEGVDDGYRLGAVMKGERIDPIRHRLLVDVKGVTLHRLAVSLVNGKWQGTVVLDV</sequence>
<dbReference type="SUPFAM" id="SSF69819">
    <property type="entry name" value="MTH1598-like"/>
    <property type="match status" value="1"/>
</dbReference>